<proteinExistence type="inferred from homology"/>
<gene>
    <name evidence="23" type="ORF">LTRI10_LOCUS37127</name>
</gene>
<comment type="subcellular location">
    <subcellularLocation>
        <location evidence="1">Membrane</location>
        <topology evidence="1">Single-pass type I membrane protein</topology>
    </subcellularLocation>
</comment>
<dbReference type="CDD" id="cd00028">
    <property type="entry name" value="B_lectin"/>
    <property type="match status" value="1"/>
</dbReference>
<evidence type="ECO:0000256" key="5">
    <source>
        <dbReference type="ARBA" id="ARBA00022692"/>
    </source>
</evidence>
<dbReference type="GO" id="GO:0030246">
    <property type="term" value="F:carbohydrate binding"/>
    <property type="evidence" value="ECO:0007669"/>
    <property type="project" value="UniProtKB-KW"/>
</dbReference>
<keyword evidence="8 18" id="KW-0547">Nucleotide-binding</keyword>
<keyword evidence="15" id="KW-0325">Glycoprotein</keyword>
<dbReference type="CDD" id="cd14066">
    <property type="entry name" value="STKc_IRAK"/>
    <property type="match status" value="1"/>
</dbReference>
<evidence type="ECO:0000256" key="13">
    <source>
        <dbReference type="ARBA" id="ARBA00023157"/>
    </source>
</evidence>
<dbReference type="InterPro" id="IPR051343">
    <property type="entry name" value="G-type_lectin_kinases/EP1-like"/>
</dbReference>
<evidence type="ECO:0000256" key="10">
    <source>
        <dbReference type="ARBA" id="ARBA00022840"/>
    </source>
</evidence>
<name>A0AAV2FER3_9ROSI</name>
<dbReference type="GO" id="GO:0048544">
    <property type="term" value="P:recognition of pollen"/>
    <property type="evidence" value="ECO:0007669"/>
    <property type="project" value="InterPro"/>
</dbReference>
<dbReference type="Pfam" id="PF01453">
    <property type="entry name" value="B_lectin"/>
    <property type="match status" value="1"/>
</dbReference>
<keyword evidence="5" id="KW-0812">Transmembrane</keyword>
<evidence type="ECO:0000256" key="16">
    <source>
        <dbReference type="ARBA" id="ARBA00047899"/>
    </source>
</evidence>
<dbReference type="GO" id="GO:0004674">
    <property type="term" value="F:protein serine/threonine kinase activity"/>
    <property type="evidence" value="ECO:0007669"/>
    <property type="project" value="UniProtKB-KW"/>
</dbReference>
<dbReference type="GO" id="GO:0005524">
    <property type="term" value="F:ATP binding"/>
    <property type="evidence" value="ECO:0007669"/>
    <property type="project" value="UniProtKB-UniRule"/>
</dbReference>
<evidence type="ECO:0000256" key="19">
    <source>
        <dbReference type="PROSITE-ProRule" id="PRU10141"/>
    </source>
</evidence>
<dbReference type="FunFam" id="1.10.510.10:FF:000237">
    <property type="entry name" value="G-type lectin S-receptor-like serine/threonine-protein kinase"/>
    <property type="match status" value="1"/>
</dbReference>
<dbReference type="Pfam" id="PF07714">
    <property type="entry name" value="PK_Tyr_Ser-Thr"/>
    <property type="match status" value="1"/>
</dbReference>
<evidence type="ECO:0000256" key="15">
    <source>
        <dbReference type="ARBA" id="ARBA00023180"/>
    </source>
</evidence>
<comment type="similarity">
    <text evidence="18">Belongs to the protein kinase superfamily. Ser/Thr protein kinase family.</text>
</comment>
<sequence>MASAASFACQLLLLFLSLSGVLCFAQPATTRVINLGSSITAGTGSKSTWNSPSGDFAFGFHRLASGKFLAGIWFDKISDTTLVWSANRDDPAEIGATVALTLKGQLLLKHSNGTELFIYNGTSTGSAAMQDDGNFILRSSSASGDVVWQSFDFPSDTILLGQTLVMGQKLFSNANGTADYSTGNYMLELQSDGNVVISAYRFADPGYWFTLTAGKQNVTWVFNQTTAFMYVRDDNSTLYPMTTRIPGPIQDYYHRAAINDRGNIQQFVYNKRNGTRWTVVWEPDSIGSEPCLPFYICGVYGFCTSLDNRTIDCKCLPGYSPWDPNVPSKGCYPNVAIDFCDSTNPNSRQFDLVTIDNADFPNGQFADMARLTPLNVEQCRQAVMDDCYAAAGVLVESICYKKRMPLLNGRRSNPSTNNIVAFLKVPRINGTTSGIEPRKGNDPPSKLSLLLGILSCTAMTLAFATIAVYHHPFMRRDDKSAIQRPRAVEINLKSFSFQEMHEATNGFRNRLGKGAFGTVYSGILTLEDEEAEVAVKVLENVMERGEKEFLTEVQVIALTHHKNLVRLLGFCNENKKHRVLVYELMKRGTLSDHLFGNAEEESARRKPGWEQRAEIAMGIARGLVYLHEECETQIIHCDIKPQNVLLDDNYTAKIADFGLAKLLMKDQTRTSTMARGTMGYMAPEWLKNAPVTVKVDVYSFGVVLLEIVFCRRHMELHRVLSDCDGDEMGGEGVILTDWVVECVRAGRLQEIIAEEDSEAWNDYRRFERTVMVGLWCLCPNPKDRPSMKKVVAMLEGCGEVGLPVAFEAHMA</sequence>
<keyword evidence="13" id="KW-1015">Disulfide bond</keyword>
<keyword evidence="11" id="KW-1133">Transmembrane helix</keyword>
<dbReference type="Gene3D" id="3.30.200.20">
    <property type="entry name" value="Phosphorylase Kinase, domain 1"/>
    <property type="match status" value="1"/>
</dbReference>
<dbReference type="PANTHER" id="PTHR47976:SF62">
    <property type="entry name" value="RECEPTOR-LIKE SERINE_THREONINE-PROTEIN KINASE"/>
    <property type="match status" value="1"/>
</dbReference>
<feature type="domain" description="Bulb-type lectin" evidence="22">
    <location>
        <begin position="30"/>
        <end position="150"/>
    </location>
</feature>
<dbReference type="InterPro" id="IPR008271">
    <property type="entry name" value="Ser/Thr_kinase_AS"/>
</dbReference>
<evidence type="ECO:0000313" key="23">
    <source>
        <dbReference type="EMBL" id="CAL1396780.1"/>
    </source>
</evidence>
<keyword evidence="7" id="KW-0430">Lectin</keyword>
<accession>A0AAV2FER3</accession>
<dbReference type="SUPFAM" id="SSF56112">
    <property type="entry name" value="Protein kinase-like (PK-like)"/>
    <property type="match status" value="1"/>
</dbReference>
<dbReference type="InterPro" id="IPR036426">
    <property type="entry name" value="Bulb-type_lectin_dom_sf"/>
</dbReference>
<dbReference type="SMART" id="SM00220">
    <property type="entry name" value="S_TKc"/>
    <property type="match status" value="1"/>
</dbReference>
<dbReference type="SMART" id="SM00108">
    <property type="entry name" value="B_lectin"/>
    <property type="match status" value="1"/>
</dbReference>
<protein>
    <recommendedName>
        <fullName evidence="18">Receptor-like serine/threonine-protein kinase</fullName>
        <ecNumber evidence="18">2.7.11.1</ecNumber>
    </recommendedName>
</protein>
<comment type="catalytic activity">
    <reaction evidence="16 18">
        <text>L-threonyl-[protein] + ATP = O-phospho-L-threonyl-[protein] + ADP + H(+)</text>
        <dbReference type="Rhea" id="RHEA:46608"/>
        <dbReference type="Rhea" id="RHEA-COMP:11060"/>
        <dbReference type="Rhea" id="RHEA-COMP:11605"/>
        <dbReference type="ChEBI" id="CHEBI:15378"/>
        <dbReference type="ChEBI" id="CHEBI:30013"/>
        <dbReference type="ChEBI" id="CHEBI:30616"/>
        <dbReference type="ChEBI" id="CHEBI:61977"/>
        <dbReference type="ChEBI" id="CHEBI:456216"/>
        <dbReference type="EC" id="2.7.11.1"/>
    </reaction>
</comment>
<dbReference type="PROSITE" id="PS00107">
    <property type="entry name" value="PROTEIN_KINASE_ATP"/>
    <property type="match status" value="1"/>
</dbReference>
<evidence type="ECO:0000256" key="20">
    <source>
        <dbReference type="SAM" id="SignalP"/>
    </source>
</evidence>
<keyword evidence="10 18" id="KW-0067">ATP-binding</keyword>
<dbReference type="Gene3D" id="1.10.510.10">
    <property type="entry name" value="Transferase(Phosphotransferase) domain 1"/>
    <property type="match status" value="1"/>
</dbReference>
<keyword evidence="24" id="KW-1185">Reference proteome</keyword>
<evidence type="ECO:0000256" key="1">
    <source>
        <dbReference type="ARBA" id="ARBA00004479"/>
    </source>
</evidence>
<evidence type="ECO:0000256" key="2">
    <source>
        <dbReference type="ARBA" id="ARBA00022527"/>
    </source>
</evidence>
<dbReference type="Gene3D" id="2.90.10.10">
    <property type="entry name" value="Bulb-type lectin domain"/>
    <property type="match status" value="2"/>
</dbReference>
<evidence type="ECO:0000256" key="6">
    <source>
        <dbReference type="ARBA" id="ARBA00022729"/>
    </source>
</evidence>
<dbReference type="SUPFAM" id="SSF51110">
    <property type="entry name" value="alpha-D-mannose-specific plant lectins"/>
    <property type="match status" value="1"/>
</dbReference>
<feature type="binding site" evidence="19">
    <location>
        <position position="536"/>
    </location>
    <ligand>
        <name>ATP</name>
        <dbReference type="ChEBI" id="CHEBI:30616"/>
    </ligand>
</feature>
<dbReference type="AlphaFoldDB" id="A0AAV2FER3"/>
<keyword evidence="14" id="KW-0675">Receptor</keyword>
<dbReference type="InterPro" id="IPR017441">
    <property type="entry name" value="Protein_kinase_ATP_BS"/>
</dbReference>
<dbReference type="InterPro" id="IPR011009">
    <property type="entry name" value="Kinase-like_dom_sf"/>
</dbReference>
<evidence type="ECO:0000259" key="21">
    <source>
        <dbReference type="PROSITE" id="PS50011"/>
    </source>
</evidence>
<feature type="signal peptide" evidence="20">
    <location>
        <begin position="1"/>
        <end position="23"/>
    </location>
</feature>
<evidence type="ECO:0000256" key="3">
    <source>
        <dbReference type="ARBA" id="ARBA00022536"/>
    </source>
</evidence>
<evidence type="ECO:0000256" key="11">
    <source>
        <dbReference type="ARBA" id="ARBA00022989"/>
    </source>
</evidence>
<dbReference type="EC" id="2.7.11.1" evidence="18"/>
<evidence type="ECO:0000256" key="4">
    <source>
        <dbReference type="ARBA" id="ARBA00022679"/>
    </source>
</evidence>
<dbReference type="Pfam" id="PF00954">
    <property type="entry name" value="S_locus_glycop"/>
    <property type="match status" value="1"/>
</dbReference>
<feature type="domain" description="Protein kinase" evidence="21">
    <location>
        <begin position="505"/>
        <end position="802"/>
    </location>
</feature>
<evidence type="ECO:0000256" key="17">
    <source>
        <dbReference type="ARBA" id="ARBA00048679"/>
    </source>
</evidence>
<keyword evidence="4 18" id="KW-0808">Transferase</keyword>
<evidence type="ECO:0000256" key="12">
    <source>
        <dbReference type="ARBA" id="ARBA00023136"/>
    </source>
</evidence>
<evidence type="ECO:0000313" key="24">
    <source>
        <dbReference type="Proteomes" id="UP001497516"/>
    </source>
</evidence>
<dbReference type="InterPro" id="IPR001245">
    <property type="entry name" value="Ser-Thr/Tyr_kinase_cat_dom"/>
</dbReference>
<evidence type="ECO:0000259" key="22">
    <source>
        <dbReference type="PROSITE" id="PS50927"/>
    </source>
</evidence>
<dbReference type="InterPro" id="IPR001480">
    <property type="entry name" value="Bulb-type_lectin_dom"/>
</dbReference>
<dbReference type="InterPro" id="IPR000719">
    <property type="entry name" value="Prot_kinase_dom"/>
</dbReference>
<feature type="chain" id="PRO_5043909482" description="Receptor-like serine/threonine-protein kinase" evidence="20">
    <location>
        <begin position="24"/>
        <end position="811"/>
    </location>
</feature>
<keyword evidence="2 18" id="KW-0723">Serine/threonine-protein kinase</keyword>
<dbReference type="GO" id="GO:0016020">
    <property type="term" value="C:membrane"/>
    <property type="evidence" value="ECO:0007669"/>
    <property type="project" value="UniProtKB-SubCell"/>
</dbReference>
<keyword evidence="12" id="KW-0472">Membrane</keyword>
<keyword evidence="9 18" id="KW-0418">Kinase</keyword>
<dbReference type="PIRSF" id="PIRSF000641">
    <property type="entry name" value="SRK"/>
    <property type="match status" value="1"/>
</dbReference>
<evidence type="ECO:0000256" key="7">
    <source>
        <dbReference type="ARBA" id="ARBA00022734"/>
    </source>
</evidence>
<dbReference type="EMBL" id="OZ034819">
    <property type="protein sequence ID" value="CAL1396780.1"/>
    <property type="molecule type" value="Genomic_DNA"/>
</dbReference>
<dbReference type="PROSITE" id="PS50927">
    <property type="entry name" value="BULB_LECTIN"/>
    <property type="match status" value="1"/>
</dbReference>
<organism evidence="23 24">
    <name type="scientific">Linum trigynum</name>
    <dbReference type="NCBI Taxonomy" id="586398"/>
    <lineage>
        <taxon>Eukaryota</taxon>
        <taxon>Viridiplantae</taxon>
        <taxon>Streptophyta</taxon>
        <taxon>Embryophyta</taxon>
        <taxon>Tracheophyta</taxon>
        <taxon>Spermatophyta</taxon>
        <taxon>Magnoliopsida</taxon>
        <taxon>eudicotyledons</taxon>
        <taxon>Gunneridae</taxon>
        <taxon>Pentapetalae</taxon>
        <taxon>rosids</taxon>
        <taxon>fabids</taxon>
        <taxon>Malpighiales</taxon>
        <taxon>Linaceae</taxon>
        <taxon>Linum</taxon>
    </lineage>
</organism>
<evidence type="ECO:0000256" key="9">
    <source>
        <dbReference type="ARBA" id="ARBA00022777"/>
    </source>
</evidence>
<dbReference type="FunFam" id="3.30.200.20:FF:000059">
    <property type="entry name" value="S-receptor-like serine/threonine-protein kinase"/>
    <property type="match status" value="1"/>
</dbReference>
<evidence type="ECO:0000256" key="14">
    <source>
        <dbReference type="ARBA" id="ARBA00023170"/>
    </source>
</evidence>
<evidence type="ECO:0000256" key="18">
    <source>
        <dbReference type="PIRNR" id="PIRNR000641"/>
    </source>
</evidence>
<dbReference type="PROSITE" id="PS50011">
    <property type="entry name" value="PROTEIN_KINASE_DOM"/>
    <property type="match status" value="1"/>
</dbReference>
<comment type="catalytic activity">
    <reaction evidence="17 18">
        <text>L-seryl-[protein] + ATP = O-phospho-L-seryl-[protein] + ADP + H(+)</text>
        <dbReference type="Rhea" id="RHEA:17989"/>
        <dbReference type="Rhea" id="RHEA-COMP:9863"/>
        <dbReference type="Rhea" id="RHEA-COMP:11604"/>
        <dbReference type="ChEBI" id="CHEBI:15378"/>
        <dbReference type="ChEBI" id="CHEBI:29999"/>
        <dbReference type="ChEBI" id="CHEBI:30616"/>
        <dbReference type="ChEBI" id="CHEBI:83421"/>
        <dbReference type="ChEBI" id="CHEBI:456216"/>
        <dbReference type="EC" id="2.7.11.1"/>
    </reaction>
</comment>
<dbReference type="PANTHER" id="PTHR47976">
    <property type="entry name" value="G-TYPE LECTIN S-RECEPTOR-LIKE SERINE/THREONINE-PROTEIN KINASE SD2-5"/>
    <property type="match status" value="1"/>
</dbReference>
<evidence type="ECO:0000256" key="8">
    <source>
        <dbReference type="ARBA" id="ARBA00022741"/>
    </source>
</evidence>
<keyword evidence="6 20" id="KW-0732">Signal</keyword>
<dbReference type="InterPro" id="IPR000858">
    <property type="entry name" value="S_locus_glycoprot_dom"/>
</dbReference>
<dbReference type="FunFam" id="2.90.10.10:FF:000006">
    <property type="entry name" value="Serine/threonine-protein kinase"/>
    <property type="match status" value="1"/>
</dbReference>
<keyword evidence="3" id="KW-0245">EGF-like domain</keyword>
<dbReference type="InterPro" id="IPR024171">
    <property type="entry name" value="SRK-like_kinase"/>
</dbReference>
<reference evidence="23 24" key="1">
    <citation type="submission" date="2024-04" db="EMBL/GenBank/DDBJ databases">
        <authorList>
            <person name="Fracassetti M."/>
        </authorList>
    </citation>
    <scope>NUCLEOTIDE SEQUENCE [LARGE SCALE GENOMIC DNA]</scope>
</reference>
<dbReference type="Proteomes" id="UP001497516">
    <property type="component" value="Chromosome 6"/>
</dbReference>
<dbReference type="PROSITE" id="PS00108">
    <property type="entry name" value="PROTEIN_KINASE_ST"/>
    <property type="match status" value="1"/>
</dbReference>